<feature type="transmembrane region" description="Helical" evidence="8">
    <location>
        <begin position="187"/>
        <end position="206"/>
    </location>
</feature>
<evidence type="ECO:0000259" key="9">
    <source>
        <dbReference type="PROSITE" id="PS50850"/>
    </source>
</evidence>
<dbReference type="PROSITE" id="PS50850">
    <property type="entry name" value="MFS"/>
    <property type="match status" value="1"/>
</dbReference>
<evidence type="ECO:0000256" key="1">
    <source>
        <dbReference type="ARBA" id="ARBA00000618"/>
    </source>
</evidence>
<dbReference type="PANTHER" id="PTHR48023">
    <property type="entry name" value="D-XYLOSE-PROTON SYMPORTER-LIKE 2"/>
    <property type="match status" value="1"/>
</dbReference>
<dbReference type="KEGG" id="dpte:113788702"/>
<evidence type="ECO:0000313" key="10">
    <source>
        <dbReference type="Proteomes" id="UP000515146"/>
    </source>
</evidence>
<dbReference type="InterPro" id="IPR020846">
    <property type="entry name" value="MFS_dom"/>
</dbReference>
<dbReference type="Gene3D" id="1.20.1250.20">
    <property type="entry name" value="MFS general substrate transporter like domains"/>
    <property type="match status" value="2"/>
</dbReference>
<reference evidence="11" key="1">
    <citation type="submission" date="2025-08" db="UniProtKB">
        <authorList>
            <consortium name="RefSeq"/>
        </authorList>
    </citation>
    <scope>IDENTIFICATION</scope>
    <source>
        <strain evidence="11">Airmid</strain>
    </source>
</reference>
<sequence length="228" mass="24567">MVLDKSASNVNQNLMKQSKSETYERLIVICIILGHIAIGYSMGSTSPIMDVLTQTFSLNSAQRSLIGSSTLIGNVFGSLIGGFLADQFGRKKTLLVAWYLLIIALLLGMLMLKQVGTKKTLLVSLFSTATPLLLLSLLLRLFNSTTLFLQIASIALLVMYNVSCNLPAPLCLIYPAKLFPSSIKGTASGICGMVARISTILCMFALGHAIEKVETNAVFLSIAVISNR</sequence>
<dbReference type="PROSITE" id="PS00216">
    <property type="entry name" value="SUGAR_TRANSPORT_1"/>
    <property type="match status" value="1"/>
</dbReference>
<dbReference type="Pfam" id="PF07690">
    <property type="entry name" value="MFS_1"/>
    <property type="match status" value="1"/>
</dbReference>
<keyword evidence="5 8" id="KW-0812">Transmembrane</keyword>
<name>A0A6P6XMG5_DERPT</name>
<evidence type="ECO:0000256" key="8">
    <source>
        <dbReference type="SAM" id="Phobius"/>
    </source>
</evidence>
<evidence type="ECO:0000256" key="2">
    <source>
        <dbReference type="ARBA" id="ARBA00004141"/>
    </source>
</evidence>
<dbReference type="GO" id="GO:0016020">
    <property type="term" value="C:membrane"/>
    <property type="evidence" value="ECO:0007669"/>
    <property type="project" value="UniProtKB-SubCell"/>
</dbReference>
<feature type="transmembrane region" description="Helical" evidence="8">
    <location>
        <begin position="154"/>
        <end position="175"/>
    </location>
</feature>
<keyword evidence="4" id="KW-0813">Transport</keyword>
<organism evidence="10 11">
    <name type="scientific">Dermatophagoides pteronyssinus</name>
    <name type="common">European house dust mite</name>
    <dbReference type="NCBI Taxonomy" id="6956"/>
    <lineage>
        <taxon>Eukaryota</taxon>
        <taxon>Metazoa</taxon>
        <taxon>Ecdysozoa</taxon>
        <taxon>Arthropoda</taxon>
        <taxon>Chelicerata</taxon>
        <taxon>Arachnida</taxon>
        <taxon>Acari</taxon>
        <taxon>Acariformes</taxon>
        <taxon>Sarcoptiformes</taxon>
        <taxon>Astigmata</taxon>
        <taxon>Psoroptidia</taxon>
        <taxon>Analgoidea</taxon>
        <taxon>Pyroglyphidae</taxon>
        <taxon>Dermatophagoidinae</taxon>
        <taxon>Dermatophagoides</taxon>
    </lineage>
</organism>
<feature type="transmembrane region" description="Helical" evidence="8">
    <location>
        <begin position="26"/>
        <end position="45"/>
    </location>
</feature>
<dbReference type="InterPro" id="IPR036259">
    <property type="entry name" value="MFS_trans_sf"/>
</dbReference>
<keyword evidence="7 8" id="KW-0472">Membrane</keyword>
<dbReference type="GO" id="GO:1904659">
    <property type="term" value="P:D-glucose transmembrane transport"/>
    <property type="evidence" value="ECO:0007669"/>
    <property type="project" value="TreeGrafter"/>
</dbReference>
<dbReference type="InterPro" id="IPR050820">
    <property type="entry name" value="MFS_Sugar_Transporter"/>
</dbReference>
<dbReference type="OrthoDB" id="8120565at2759"/>
<feature type="transmembrane region" description="Helical" evidence="8">
    <location>
        <begin position="96"/>
        <end position="115"/>
    </location>
</feature>
<feature type="domain" description="Major facilitator superfamily (MFS) profile" evidence="9">
    <location>
        <begin position="27"/>
        <end position="228"/>
    </location>
</feature>
<keyword evidence="10" id="KW-1185">Reference proteome</keyword>
<keyword evidence="6 8" id="KW-1133">Transmembrane helix</keyword>
<protein>
    <submittedName>
        <fullName evidence="11">Uncharacterized protein LOC113788702</fullName>
    </submittedName>
</protein>
<dbReference type="PANTHER" id="PTHR48023:SF4">
    <property type="entry name" value="D-XYLOSE-PROTON SYMPORTER-LIKE 2"/>
    <property type="match status" value="1"/>
</dbReference>
<dbReference type="InterPro" id="IPR011701">
    <property type="entry name" value="MFS"/>
</dbReference>
<gene>
    <name evidence="11" type="primary">LOC113788702</name>
</gene>
<dbReference type="SUPFAM" id="SSF103473">
    <property type="entry name" value="MFS general substrate transporter"/>
    <property type="match status" value="2"/>
</dbReference>
<dbReference type="AlphaFoldDB" id="A0A6P6XMG5"/>
<evidence type="ECO:0000256" key="3">
    <source>
        <dbReference type="ARBA" id="ARBA00007004"/>
    </source>
</evidence>
<accession>A0A6P6XMG5</accession>
<evidence type="ECO:0000256" key="6">
    <source>
        <dbReference type="ARBA" id="ARBA00022989"/>
    </source>
</evidence>
<comment type="subcellular location">
    <subcellularLocation>
        <location evidence="2">Membrane</location>
        <topology evidence="2">Multi-pass membrane protein</topology>
    </subcellularLocation>
</comment>
<evidence type="ECO:0000256" key="4">
    <source>
        <dbReference type="ARBA" id="ARBA00022448"/>
    </source>
</evidence>
<evidence type="ECO:0000256" key="5">
    <source>
        <dbReference type="ARBA" id="ARBA00022692"/>
    </source>
</evidence>
<dbReference type="Proteomes" id="UP000515146">
    <property type="component" value="Unplaced"/>
</dbReference>
<feature type="transmembrane region" description="Helical" evidence="8">
    <location>
        <begin position="121"/>
        <end position="142"/>
    </location>
</feature>
<dbReference type="InterPro" id="IPR005829">
    <property type="entry name" value="Sugar_transporter_CS"/>
</dbReference>
<comment type="catalytic activity">
    <reaction evidence="1">
        <text>D-glucose(out) = D-glucose(in)</text>
        <dbReference type="Rhea" id="RHEA:60376"/>
        <dbReference type="ChEBI" id="CHEBI:4167"/>
    </reaction>
</comment>
<comment type="similarity">
    <text evidence="3">Belongs to the major facilitator superfamily. Sugar transporter (TC 2.A.1.1) family. Glucose transporter subfamily.</text>
</comment>
<evidence type="ECO:0000256" key="7">
    <source>
        <dbReference type="ARBA" id="ARBA00023136"/>
    </source>
</evidence>
<dbReference type="InParanoid" id="A0A6P6XMG5"/>
<dbReference type="RefSeq" id="XP_027193968.1">
    <property type="nucleotide sequence ID" value="XM_027338167.1"/>
</dbReference>
<proteinExistence type="inferred from homology"/>
<dbReference type="GO" id="GO:0022857">
    <property type="term" value="F:transmembrane transporter activity"/>
    <property type="evidence" value="ECO:0007669"/>
    <property type="project" value="InterPro"/>
</dbReference>
<evidence type="ECO:0000313" key="11">
    <source>
        <dbReference type="RefSeq" id="XP_027193968.1"/>
    </source>
</evidence>
<feature type="transmembrane region" description="Helical" evidence="8">
    <location>
        <begin position="65"/>
        <end position="84"/>
    </location>
</feature>